<organism evidence="1 2">
    <name type="scientific">Amphibiibacter pelophylacis</name>
    <dbReference type="NCBI Taxonomy" id="1799477"/>
    <lineage>
        <taxon>Bacteria</taxon>
        <taxon>Pseudomonadati</taxon>
        <taxon>Pseudomonadota</taxon>
        <taxon>Betaproteobacteria</taxon>
        <taxon>Burkholderiales</taxon>
        <taxon>Sphaerotilaceae</taxon>
        <taxon>Amphibiibacter</taxon>
    </lineage>
</organism>
<evidence type="ECO:0000313" key="1">
    <source>
        <dbReference type="EMBL" id="MEJ7137694.1"/>
    </source>
</evidence>
<dbReference type="EMBL" id="JAWDIE010000005">
    <property type="protein sequence ID" value="MEJ7137694.1"/>
    <property type="molecule type" value="Genomic_DNA"/>
</dbReference>
<accession>A0ACC6P0D7</accession>
<sequence length="320" mass="34200">MRIPGMDPFIVKLLLCVALASVLPVHGPAAQWMNTLTTAAVALLFFLHGARLSRESLMSGLTHWRLHLAITACTFAMFPLIGLALQRPLDALVTPSLTIGFLFLCALPSTVQSAIAFTSIARGNVAAAVCSASGSSLLGVFLTPLLVSLIIDSSGEARVSLDAIGKIVLQLLLPFVLGQLARPWLQKRLEQRAALVKHVDQGSILLVVYTAFSEAVVQGLWRDTPPLALAGVVLASCVLLALMLTLTWTLGRVLGFSMPDRITLFMCGSKKSLASGAPMAHVLFAGPMLGSVMLPLMVFHQIQLMVCAWLAARWGERPAD</sequence>
<proteinExistence type="predicted"/>
<keyword evidence="2" id="KW-1185">Reference proteome</keyword>
<evidence type="ECO:0000313" key="2">
    <source>
        <dbReference type="Proteomes" id="UP001364695"/>
    </source>
</evidence>
<comment type="caution">
    <text evidence="1">The sequence shown here is derived from an EMBL/GenBank/DDBJ whole genome shotgun (WGS) entry which is preliminary data.</text>
</comment>
<dbReference type="Proteomes" id="UP001364695">
    <property type="component" value="Unassembled WGS sequence"/>
</dbReference>
<name>A0ACC6P0D7_9BURK</name>
<gene>
    <name evidence="1" type="ORF">RV045_04510</name>
</gene>
<reference evidence="1" key="1">
    <citation type="submission" date="2023-10" db="EMBL/GenBank/DDBJ databases">
        <title>Amphibacter perezi, gen. nov., sp. nov. a novel taxa of the family Comamonadaceae, class Betaproteobacteria isolated from the skin microbiota of Pelophylax perezi from different populations.</title>
        <authorList>
            <person name="Costa S."/>
            <person name="Proenca D.N."/>
            <person name="Lopes I."/>
            <person name="Morais P.V."/>
        </authorList>
    </citation>
    <scope>NUCLEOTIDE SEQUENCE</scope>
    <source>
        <strain evidence="1">SL12-8</strain>
    </source>
</reference>
<protein>
    <submittedName>
        <fullName evidence="1">Bile acid:sodium symporter family protein</fullName>
    </submittedName>
</protein>